<comment type="subcellular location">
    <subcellularLocation>
        <location evidence="2">Cytoplasm</location>
    </subcellularLocation>
    <subcellularLocation>
        <location evidence="1">Nucleus</location>
    </subcellularLocation>
</comment>
<dbReference type="PANTHER" id="PTHR10649">
    <property type="entry name" value="ARYL HYDROCARBON RECEPTOR"/>
    <property type="match status" value="1"/>
</dbReference>
<dbReference type="SUPFAM" id="SSF55785">
    <property type="entry name" value="PYP-like sensor domain (PAS domain)"/>
    <property type="match status" value="2"/>
</dbReference>
<dbReference type="GO" id="GO:0005667">
    <property type="term" value="C:transcription regulator complex"/>
    <property type="evidence" value="ECO:0007669"/>
    <property type="project" value="InterPro"/>
</dbReference>
<dbReference type="GO" id="GO:0005634">
    <property type="term" value="C:nucleus"/>
    <property type="evidence" value="ECO:0007669"/>
    <property type="project" value="UniProtKB-SubCell"/>
</dbReference>
<evidence type="ECO:0000259" key="16">
    <source>
        <dbReference type="PROSITE" id="PS50888"/>
    </source>
</evidence>
<organism evidence="17 18">
    <name type="scientific">Paramormyrops kingsleyae</name>
    <dbReference type="NCBI Taxonomy" id="1676925"/>
    <lineage>
        <taxon>Eukaryota</taxon>
        <taxon>Metazoa</taxon>
        <taxon>Chordata</taxon>
        <taxon>Craniata</taxon>
        <taxon>Vertebrata</taxon>
        <taxon>Euteleostomi</taxon>
        <taxon>Actinopterygii</taxon>
        <taxon>Neopterygii</taxon>
        <taxon>Teleostei</taxon>
        <taxon>Osteoglossocephala</taxon>
        <taxon>Osteoglossomorpha</taxon>
        <taxon>Osteoglossiformes</taxon>
        <taxon>Mormyridae</taxon>
        <taxon>Paramormyrops</taxon>
    </lineage>
</organism>
<sequence>MSNNGLYAKPKRRKPLQKSAKSSPVGVKSNPSKRHRDRLNGELESLASLLPFPQDVVSKLDKLTVLRLCVSYLRAKSFFSVVFGSSDARGPSLQGEELLEAELLLKVLNGFLLVVSADGMIFYVSPSIKDYLGFHQSDVIHQSAYELIHTEDRSEFRKQLHWAFKPPPSPQGSPGDSSCNPENLPPENSAFLKRNFVCRLRSFLDNSSGFLAMNVQGRLKVLHGQKRRSPDGCLVLPQLALFALATPLQPPSIVEIRTRNFLFRTKHKLDFTPTACDARGKLVLGYTEAELCDRGTGYQFIHAADMLYCAENHIRMMKTGDSGMTVFRLLSKQSRWLWVQANARLIYKNGKPDYIIASQKVLTDEEGEDNLRKRNLRLPFHFATGEALLYDSGFLRSLSDAGLGGGVPSGQGSLDPDSLLGAMLKQDDSIYVCLPGQEQISLQSGELPNTAGDAGSIFHSDWNQNHLIFPESIVTEPDSRSEEDKNGDLWTLMSSLGVCSEDLELLQQDGTFFREDTPGNGDIADVADEILAYVGESLTSQSDCVLAGDSGMAACLTQCQKPHSLLCQSRQEQPPDPPRCPPAPDRQDVSLETWTRGRAAEQQNPHVCKQPQLLMHRDDLLADCSHQRPHHRLSHVQVSEDPPSSVAMDAMNGHPSSFKLDQPHLQMLPPPLYGCFIVEGPPPELHDQDGPVSDPDGLFSARLPQFPVVLEDHFPALDLEELLGIPELGGVGGEACVTVNHPPVSQCVSVAELPGLGESPVPPQAHFQSGTGDMDAFSQDSCTLSSFHQQGGALHQLPHMSALYPDLPLGGFARSSRPWLG</sequence>
<dbReference type="Pfam" id="PF00010">
    <property type="entry name" value="HLH"/>
    <property type="match status" value="1"/>
</dbReference>
<keyword evidence="13" id="KW-0539">Nucleus</keyword>
<feature type="region of interest" description="Disordered" evidence="14">
    <location>
        <begin position="1"/>
        <end position="36"/>
    </location>
</feature>
<evidence type="ECO:0000256" key="10">
    <source>
        <dbReference type="ARBA" id="ARBA00023125"/>
    </source>
</evidence>
<dbReference type="CTD" id="246224"/>
<name>A0A3B3S4D7_9TELE</name>
<dbReference type="SMART" id="SM00353">
    <property type="entry name" value="HLH"/>
    <property type="match status" value="1"/>
</dbReference>
<dbReference type="Pfam" id="PF14598">
    <property type="entry name" value="PAS_11"/>
    <property type="match status" value="1"/>
</dbReference>
<keyword evidence="7" id="KW-0013">ADP-ribosylation</keyword>
<dbReference type="GO" id="GO:0004879">
    <property type="term" value="F:nuclear receptor activity"/>
    <property type="evidence" value="ECO:0007669"/>
    <property type="project" value="UniProtKB-ARBA"/>
</dbReference>
<evidence type="ECO:0000313" key="17">
    <source>
        <dbReference type="Ensembl" id="ENSPKIP00000025614.1"/>
    </source>
</evidence>
<dbReference type="GO" id="GO:0005737">
    <property type="term" value="C:cytoplasm"/>
    <property type="evidence" value="ECO:0007669"/>
    <property type="project" value="UniProtKB-SubCell"/>
</dbReference>
<dbReference type="FunFam" id="4.10.280.10:FF:000024">
    <property type="entry name" value="Aryl hydrocarbon receptor 2"/>
    <property type="match status" value="1"/>
</dbReference>
<evidence type="ECO:0000313" key="18">
    <source>
        <dbReference type="Proteomes" id="UP000261540"/>
    </source>
</evidence>
<dbReference type="FunFam" id="3.30.450.20:FF:000035">
    <property type="entry name" value="Aryl hydrocarbon receptor"/>
    <property type="match status" value="1"/>
</dbReference>
<evidence type="ECO:0000256" key="9">
    <source>
        <dbReference type="ARBA" id="ARBA00023108"/>
    </source>
</evidence>
<dbReference type="GO" id="GO:0006805">
    <property type="term" value="P:xenobiotic metabolic process"/>
    <property type="evidence" value="ECO:0007669"/>
    <property type="project" value="InterPro"/>
</dbReference>
<proteinExistence type="predicted"/>
<evidence type="ECO:0000256" key="8">
    <source>
        <dbReference type="ARBA" id="ARBA00023015"/>
    </source>
</evidence>
<evidence type="ECO:0000256" key="1">
    <source>
        <dbReference type="ARBA" id="ARBA00004123"/>
    </source>
</evidence>
<evidence type="ECO:0000256" key="13">
    <source>
        <dbReference type="ARBA" id="ARBA00023242"/>
    </source>
</evidence>
<dbReference type="InterPro" id="IPR001610">
    <property type="entry name" value="PAC"/>
</dbReference>
<keyword evidence="10" id="KW-0238">DNA-binding</keyword>
<dbReference type="Proteomes" id="UP000261540">
    <property type="component" value="Unplaced"/>
</dbReference>
<dbReference type="SUPFAM" id="SSF47459">
    <property type="entry name" value="HLH, helix-loop-helix DNA-binding domain"/>
    <property type="match status" value="1"/>
</dbReference>
<dbReference type="SMART" id="SM00086">
    <property type="entry name" value="PAC"/>
    <property type="match status" value="1"/>
</dbReference>
<dbReference type="Ensembl" id="ENSPKIT00000006351.1">
    <property type="protein sequence ID" value="ENSPKIP00000025614.1"/>
    <property type="gene ID" value="ENSPKIG00000008425.1"/>
</dbReference>
<dbReference type="PANTHER" id="PTHR10649:SF12">
    <property type="entry name" value="SPINELESS, ISOFORM C"/>
    <property type="match status" value="1"/>
</dbReference>
<dbReference type="CDD" id="cd00130">
    <property type="entry name" value="PAS"/>
    <property type="match status" value="2"/>
</dbReference>
<reference evidence="17" key="1">
    <citation type="submission" date="2025-08" db="UniProtKB">
        <authorList>
            <consortium name="Ensembl"/>
        </authorList>
    </citation>
    <scope>IDENTIFICATION</scope>
</reference>
<protein>
    <recommendedName>
        <fullName evidence="3">Aryl hydrocarbon receptor</fullName>
    </recommendedName>
</protein>
<dbReference type="InterPro" id="IPR011598">
    <property type="entry name" value="bHLH_dom"/>
</dbReference>
<evidence type="ECO:0000256" key="5">
    <source>
        <dbReference type="ARBA" id="ARBA00022491"/>
    </source>
</evidence>
<feature type="domain" description="BHLH" evidence="16">
    <location>
        <begin position="23"/>
        <end position="76"/>
    </location>
</feature>
<feature type="compositionally biased region" description="Pro residues" evidence="14">
    <location>
        <begin position="574"/>
        <end position="584"/>
    </location>
</feature>
<keyword evidence="5" id="KW-0678">Repressor</keyword>
<evidence type="ECO:0000256" key="6">
    <source>
        <dbReference type="ARBA" id="ARBA00022737"/>
    </source>
</evidence>
<dbReference type="SMART" id="SM00091">
    <property type="entry name" value="PAS"/>
    <property type="match status" value="2"/>
</dbReference>
<dbReference type="InterPro" id="IPR036638">
    <property type="entry name" value="HLH_DNA-bd_sf"/>
</dbReference>
<keyword evidence="8" id="KW-0805">Transcription regulation</keyword>
<evidence type="ECO:0000256" key="12">
    <source>
        <dbReference type="ARBA" id="ARBA00023163"/>
    </source>
</evidence>
<evidence type="ECO:0000256" key="4">
    <source>
        <dbReference type="ARBA" id="ARBA00022490"/>
    </source>
</evidence>
<dbReference type="InterPro" id="IPR000014">
    <property type="entry name" value="PAS"/>
</dbReference>
<keyword evidence="6" id="KW-0677">Repeat</keyword>
<dbReference type="Gene3D" id="3.30.450.20">
    <property type="entry name" value="PAS domain"/>
    <property type="match status" value="2"/>
</dbReference>
<feature type="region of interest" description="Disordered" evidence="14">
    <location>
        <begin position="568"/>
        <end position="588"/>
    </location>
</feature>
<keyword evidence="4" id="KW-0963">Cytoplasm</keyword>
<keyword evidence="12" id="KW-0804">Transcription</keyword>
<dbReference type="STRING" id="1676925.ENSPKIP00000025614"/>
<dbReference type="InterPro" id="IPR039091">
    <property type="entry name" value="AHR/AHRR"/>
</dbReference>
<feature type="domain" description="PAS" evidence="15">
    <location>
        <begin position="104"/>
        <end position="167"/>
    </location>
</feature>
<dbReference type="Gene3D" id="4.10.280.10">
    <property type="entry name" value="Helix-loop-helix DNA-binding domain"/>
    <property type="match status" value="1"/>
</dbReference>
<dbReference type="Pfam" id="PF00989">
    <property type="entry name" value="PAS"/>
    <property type="match status" value="1"/>
</dbReference>
<evidence type="ECO:0000256" key="7">
    <source>
        <dbReference type="ARBA" id="ARBA00022765"/>
    </source>
</evidence>
<evidence type="ECO:0000256" key="14">
    <source>
        <dbReference type="SAM" id="MobiDB-lite"/>
    </source>
</evidence>
<dbReference type="GO" id="GO:1904613">
    <property type="term" value="P:cellular response to 2,3,7,8-tetrachlorodibenzodioxine"/>
    <property type="evidence" value="ECO:0007669"/>
    <property type="project" value="UniProtKB-ARBA"/>
</dbReference>
<dbReference type="GO" id="GO:0000976">
    <property type="term" value="F:transcription cis-regulatory region binding"/>
    <property type="evidence" value="ECO:0007669"/>
    <property type="project" value="TreeGrafter"/>
</dbReference>
<dbReference type="AlphaFoldDB" id="A0A3B3S4D7"/>
<dbReference type="PROSITE" id="PS50112">
    <property type="entry name" value="PAS"/>
    <property type="match status" value="1"/>
</dbReference>
<accession>A0A3B3S4D7</accession>
<dbReference type="GO" id="GO:0048511">
    <property type="term" value="P:rhythmic process"/>
    <property type="evidence" value="ECO:0007669"/>
    <property type="project" value="UniProtKB-KW"/>
</dbReference>
<keyword evidence="18" id="KW-1185">Reference proteome</keyword>
<keyword evidence="9" id="KW-0090">Biological rhythms</keyword>
<keyword evidence="11" id="KW-0010">Activator</keyword>
<dbReference type="FunFam" id="3.30.450.20:FF:000019">
    <property type="entry name" value="Aryl hydrocarbon receptor 1"/>
    <property type="match status" value="1"/>
</dbReference>
<dbReference type="InterPro" id="IPR035965">
    <property type="entry name" value="PAS-like_dom_sf"/>
</dbReference>
<reference evidence="17" key="2">
    <citation type="submission" date="2025-09" db="UniProtKB">
        <authorList>
            <consortium name="Ensembl"/>
        </authorList>
    </citation>
    <scope>IDENTIFICATION</scope>
</reference>
<evidence type="ECO:0000259" key="15">
    <source>
        <dbReference type="PROSITE" id="PS50112"/>
    </source>
</evidence>
<evidence type="ECO:0000256" key="2">
    <source>
        <dbReference type="ARBA" id="ARBA00004496"/>
    </source>
</evidence>
<dbReference type="InterPro" id="IPR001067">
    <property type="entry name" value="Nuc_translocat"/>
</dbReference>
<dbReference type="PROSITE" id="PS50888">
    <property type="entry name" value="BHLH"/>
    <property type="match status" value="1"/>
</dbReference>
<dbReference type="GO" id="GO:0034751">
    <property type="term" value="C:aryl hydrocarbon receptor complex"/>
    <property type="evidence" value="ECO:0007669"/>
    <property type="project" value="TreeGrafter"/>
</dbReference>
<dbReference type="GeneTree" id="ENSGT00940000154486"/>
<evidence type="ECO:0000256" key="3">
    <source>
        <dbReference type="ARBA" id="ARBA00015909"/>
    </source>
</evidence>
<evidence type="ECO:0000256" key="11">
    <source>
        <dbReference type="ARBA" id="ARBA00023159"/>
    </source>
</evidence>
<dbReference type="InterPro" id="IPR013767">
    <property type="entry name" value="PAS_fold"/>
</dbReference>
<dbReference type="PRINTS" id="PR00785">
    <property type="entry name" value="NCTRNSLOCATR"/>
</dbReference>
<dbReference type="GO" id="GO:0046983">
    <property type="term" value="F:protein dimerization activity"/>
    <property type="evidence" value="ECO:0007669"/>
    <property type="project" value="InterPro"/>
</dbReference>